<dbReference type="Gene3D" id="1.10.530.10">
    <property type="match status" value="1"/>
</dbReference>
<dbReference type="PROSITE" id="PS51935">
    <property type="entry name" value="NLPC_P60"/>
    <property type="match status" value="1"/>
</dbReference>
<feature type="transmembrane region" description="Helical" evidence="5">
    <location>
        <begin position="20"/>
        <end position="40"/>
    </location>
</feature>
<gene>
    <name evidence="7" type="ORF">Airi01_074690</name>
</gene>
<dbReference type="SUPFAM" id="SSF53955">
    <property type="entry name" value="Lysozyme-like"/>
    <property type="match status" value="1"/>
</dbReference>
<evidence type="ECO:0000256" key="3">
    <source>
        <dbReference type="ARBA" id="ARBA00022801"/>
    </source>
</evidence>
<keyword evidence="2" id="KW-0645">Protease</keyword>
<dbReference type="InterPro" id="IPR051794">
    <property type="entry name" value="PG_Endopeptidase_C40"/>
</dbReference>
<keyword evidence="5" id="KW-0472">Membrane</keyword>
<dbReference type="InterPro" id="IPR038765">
    <property type="entry name" value="Papain-like_cys_pep_sf"/>
</dbReference>
<comment type="caution">
    <text evidence="7">The sequence shown here is derived from an EMBL/GenBank/DDBJ whole genome shotgun (WGS) entry which is preliminary data.</text>
</comment>
<dbReference type="GO" id="GO:0008234">
    <property type="term" value="F:cysteine-type peptidase activity"/>
    <property type="evidence" value="ECO:0007669"/>
    <property type="project" value="UniProtKB-KW"/>
</dbReference>
<dbReference type="Pfam" id="PF00877">
    <property type="entry name" value="NLPC_P60"/>
    <property type="match status" value="1"/>
</dbReference>
<organism evidence="7 8">
    <name type="scientific">Actinoallomurus iriomotensis</name>
    <dbReference type="NCBI Taxonomy" id="478107"/>
    <lineage>
        <taxon>Bacteria</taxon>
        <taxon>Bacillati</taxon>
        <taxon>Actinomycetota</taxon>
        <taxon>Actinomycetes</taxon>
        <taxon>Streptosporangiales</taxon>
        <taxon>Thermomonosporaceae</taxon>
        <taxon>Actinoallomurus</taxon>
    </lineage>
</organism>
<evidence type="ECO:0000256" key="4">
    <source>
        <dbReference type="ARBA" id="ARBA00022807"/>
    </source>
</evidence>
<evidence type="ECO:0000259" key="6">
    <source>
        <dbReference type="PROSITE" id="PS51935"/>
    </source>
</evidence>
<sequence length="389" mass="40241">MTTRPTAPANTPQNLRGEAGAVQASAAIALGALLLIPLLITIGISGAGQATCGQAGPGQPGVTTDARTGIPADYLRLYQAAGQRYGIPWNLLAAIGKIESDHGRDPGSGVRSGANWAGAAGPMQIGVGGAAGNNWGGAPRHPATQRTNGVGIDGDGDGWADVHDPADAIPGAARFLLAHGAPQNLTHAVFAYNPDSGYVRRVMAQAARYATSTTTPATANGLDPVACPGDVDAFTNIPGGVAATVLAYARAQIGKPYVYGGEGPDSFDCSGLTMMAYRAAHITIPRLSDAQYWHGKRVPAGFEQPGDLVFFDYQRGHTGPGHVGIVENPHTGIMIVAPHTGTLVRRQSYKNYPGGPVGFTRPFDKSRCRFHICVDNSTSGGQPMDNSTL</sequence>
<dbReference type="PANTHER" id="PTHR47359:SF3">
    <property type="entry name" value="NLP_P60 DOMAIN-CONTAINING PROTEIN-RELATED"/>
    <property type="match status" value="1"/>
</dbReference>
<keyword evidence="5" id="KW-0812">Transmembrane</keyword>
<dbReference type="SUPFAM" id="SSF54001">
    <property type="entry name" value="Cysteine proteinases"/>
    <property type="match status" value="1"/>
</dbReference>
<dbReference type="PANTHER" id="PTHR47359">
    <property type="entry name" value="PEPTIDOGLYCAN DL-ENDOPEPTIDASE CWLO"/>
    <property type="match status" value="1"/>
</dbReference>
<evidence type="ECO:0000256" key="2">
    <source>
        <dbReference type="ARBA" id="ARBA00022670"/>
    </source>
</evidence>
<evidence type="ECO:0000256" key="5">
    <source>
        <dbReference type="SAM" id="Phobius"/>
    </source>
</evidence>
<dbReference type="InterPro" id="IPR000064">
    <property type="entry name" value="NLP_P60_dom"/>
</dbReference>
<evidence type="ECO:0000313" key="7">
    <source>
        <dbReference type="EMBL" id="GLY79202.1"/>
    </source>
</evidence>
<accession>A0A9W6RSA6</accession>
<evidence type="ECO:0000256" key="1">
    <source>
        <dbReference type="ARBA" id="ARBA00007074"/>
    </source>
</evidence>
<comment type="similarity">
    <text evidence="1">Belongs to the peptidase C40 family.</text>
</comment>
<dbReference type="Proteomes" id="UP001165135">
    <property type="component" value="Unassembled WGS sequence"/>
</dbReference>
<reference evidence="7" key="1">
    <citation type="submission" date="2023-03" db="EMBL/GenBank/DDBJ databases">
        <title>Actinoallomurus iriomotensis NBRC 103681.</title>
        <authorList>
            <person name="Ichikawa N."/>
            <person name="Sato H."/>
            <person name="Tonouchi N."/>
        </authorList>
    </citation>
    <scope>NUCLEOTIDE SEQUENCE</scope>
    <source>
        <strain evidence="7">NBRC 103681</strain>
    </source>
</reference>
<feature type="domain" description="NlpC/P60" evidence="6">
    <location>
        <begin position="239"/>
        <end position="364"/>
    </location>
</feature>
<proteinExistence type="inferred from homology"/>
<name>A0A9W6RSA6_9ACTN</name>
<keyword evidence="3" id="KW-0378">Hydrolase</keyword>
<dbReference type="GO" id="GO:0006508">
    <property type="term" value="P:proteolysis"/>
    <property type="evidence" value="ECO:0007669"/>
    <property type="project" value="UniProtKB-KW"/>
</dbReference>
<dbReference type="Gene3D" id="3.90.1720.10">
    <property type="entry name" value="endopeptidase domain like (from Nostoc punctiforme)"/>
    <property type="match status" value="1"/>
</dbReference>
<dbReference type="EMBL" id="BSTJ01000011">
    <property type="protein sequence ID" value="GLY79202.1"/>
    <property type="molecule type" value="Genomic_DNA"/>
</dbReference>
<keyword evidence="5" id="KW-1133">Transmembrane helix</keyword>
<evidence type="ECO:0000313" key="8">
    <source>
        <dbReference type="Proteomes" id="UP001165135"/>
    </source>
</evidence>
<dbReference type="RefSeq" id="WP_285630318.1">
    <property type="nucleotide sequence ID" value="NZ_BSTJ01000011.1"/>
</dbReference>
<dbReference type="AlphaFoldDB" id="A0A9W6RSA6"/>
<protein>
    <submittedName>
        <fullName evidence="7">Transglycosylase</fullName>
    </submittedName>
</protein>
<dbReference type="InterPro" id="IPR023346">
    <property type="entry name" value="Lysozyme-like_dom_sf"/>
</dbReference>
<keyword evidence="4" id="KW-0788">Thiol protease</keyword>